<comment type="caution">
    <text evidence="1">The sequence shown here is derived from an EMBL/GenBank/DDBJ whole genome shotgun (WGS) entry which is preliminary data.</text>
</comment>
<gene>
    <name evidence="1" type="ORF">NLI96_g72</name>
</gene>
<organism evidence="1 2">
    <name type="scientific">Meripilus lineatus</name>
    <dbReference type="NCBI Taxonomy" id="2056292"/>
    <lineage>
        <taxon>Eukaryota</taxon>
        <taxon>Fungi</taxon>
        <taxon>Dikarya</taxon>
        <taxon>Basidiomycota</taxon>
        <taxon>Agaricomycotina</taxon>
        <taxon>Agaricomycetes</taxon>
        <taxon>Polyporales</taxon>
        <taxon>Meripilaceae</taxon>
        <taxon>Meripilus</taxon>
    </lineage>
</organism>
<proteinExistence type="predicted"/>
<dbReference type="SUPFAM" id="SSF52047">
    <property type="entry name" value="RNI-like"/>
    <property type="match status" value="1"/>
</dbReference>
<protein>
    <submittedName>
        <fullName evidence="1">Uncharacterized protein</fullName>
    </submittedName>
</protein>
<dbReference type="Proteomes" id="UP001212997">
    <property type="component" value="Unassembled WGS sequence"/>
</dbReference>
<name>A0AAD5VD82_9APHY</name>
<evidence type="ECO:0000313" key="1">
    <source>
        <dbReference type="EMBL" id="KAJ3492350.1"/>
    </source>
</evidence>
<accession>A0AAD5VD82</accession>
<keyword evidence="2" id="KW-1185">Reference proteome</keyword>
<dbReference type="Gene3D" id="3.80.10.10">
    <property type="entry name" value="Ribonuclease Inhibitor"/>
    <property type="match status" value="1"/>
</dbReference>
<sequence length="355" mass="40381">MRASRVLYNLGIPALLKGTIALKTEMMIYSFSCFMLTKSSRARSPYLRRLEMCTPGLSDEPEQIVSVIRESAAAILEQATHLEYLMFWTCYPLIDVENPSVITALASITTLRCLDFHNPEKAQKGIEEAFQDTSSPLSELIVQGFNEEKLWNNFPQNLLGSVKESLTKLALSVDPSFLSTTLFQLPRVEELCLHFTHPFSLESLPRVFPNLKRLTLDAFYASEKLKGPEVQELLFRKQKSPYKWSSLDYIRADAKALLCFGPTCAIREVRVDYLDSRWIDPLCQFLRTAKPSVLHIDIWFENPVYDLPLLLHTISTNGQLDKLVLSFYLATGPVNSSRDSDAWVRSGYHSWIGPS</sequence>
<evidence type="ECO:0000313" key="2">
    <source>
        <dbReference type="Proteomes" id="UP001212997"/>
    </source>
</evidence>
<dbReference type="EMBL" id="JANAWD010000001">
    <property type="protein sequence ID" value="KAJ3492350.1"/>
    <property type="molecule type" value="Genomic_DNA"/>
</dbReference>
<reference evidence="1" key="1">
    <citation type="submission" date="2022-07" db="EMBL/GenBank/DDBJ databases">
        <title>Genome Sequence of Physisporinus lineatus.</title>
        <authorList>
            <person name="Buettner E."/>
        </authorList>
    </citation>
    <scope>NUCLEOTIDE SEQUENCE</scope>
    <source>
        <strain evidence="1">VT162</strain>
    </source>
</reference>
<dbReference type="AlphaFoldDB" id="A0AAD5VD82"/>
<dbReference type="InterPro" id="IPR032675">
    <property type="entry name" value="LRR_dom_sf"/>
</dbReference>